<keyword evidence="2" id="KW-0472">Membrane</keyword>
<evidence type="ECO:0000256" key="1">
    <source>
        <dbReference type="SAM" id="MobiDB-lite"/>
    </source>
</evidence>
<dbReference type="EMBL" id="CP157762">
    <property type="protein sequence ID" value="XBP95026.1"/>
    <property type="molecule type" value="Genomic_DNA"/>
</dbReference>
<dbReference type="EMBL" id="CP159342">
    <property type="protein sequence ID" value="XCH75729.1"/>
    <property type="molecule type" value="Genomic_DNA"/>
</dbReference>
<organism evidence="4">
    <name type="scientific">Micromonospora sp. CCTCC AA 2012012</name>
    <dbReference type="NCBI Taxonomy" id="3111921"/>
    <lineage>
        <taxon>Bacteria</taxon>
        <taxon>Bacillati</taxon>
        <taxon>Actinomycetota</taxon>
        <taxon>Actinomycetes</taxon>
        <taxon>Micromonosporales</taxon>
        <taxon>Micromonosporaceae</taxon>
        <taxon>Micromonospora</taxon>
    </lineage>
</organism>
<keyword evidence="2" id="KW-1133">Transmembrane helix</keyword>
<gene>
    <name evidence="4" type="ORF">ABUL08_06485</name>
    <name evidence="3" type="ORF">VK199_06440</name>
</gene>
<protein>
    <submittedName>
        <fullName evidence="4">Uncharacterized protein</fullName>
    </submittedName>
</protein>
<sequence length="285" mass="31614">MKTFARWIMVFLSTVIVAGAAWSTWNLWGFPQGSGGMEALRNDNAIGLAAILSAVTAAAMGSWAGRERKPEAKLDLEARIDTPLRHSDDDNPHGTPIKVTQGRDIMDAQILITMKILNTGERPVQVLAVLIESRDGDTIHIRQIEPPPLPLVVDPYTSVQVSFQKEHIDIDNEITFFGVVDGLGVRYPLEAGEAISLVKQSWDLPTRVSWFRRRDDPTEVVKAYQTKEKCTLSTRKLKTLKKLPKTLVSRDEPKPPGVSRLEVPFEPDLPSGSVKRLRPPVPPSA</sequence>
<reference evidence="3" key="1">
    <citation type="submission" date="2024-01" db="EMBL/GenBank/DDBJ databases">
        <title>The genome sequence of Micromonospora mangrovi CCTCC AA 2012012.</title>
        <authorList>
            <person name="Gao J."/>
        </authorList>
    </citation>
    <scope>NUCLEOTIDE SEQUENCE</scope>
    <source>
        <strain evidence="3">CCTCC AA 2012012</strain>
    </source>
</reference>
<accession>A0AAU8HIN2</accession>
<keyword evidence="2" id="KW-0812">Transmembrane</keyword>
<feature type="region of interest" description="Disordered" evidence="1">
    <location>
        <begin position="244"/>
        <end position="285"/>
    </location>
</feature>
<evidence type="ECO:0000313" key="3">
    <source>
        <dbReference type="EMBL" id="XBP95026.1"/>
    </source>
</evidence>
<evidence type="ECO:0000256" key="2">
    <source>
        <dbReference type="SAM" id="Phobius"/>
    </source>
</evidence>
<dbReference type="AlphaFoldDB" id="A0AAU8HIN2"/>
<proteinExistence type="predicted"/>
<feature type="transmembrane region" description="Helical" evidence="2">
    <location>
        <begin position="45"/>
        <end position="64"/>
    </location>
</feature>
<feature type="transmembrane region" description="Helical" evidence="2">
    <location>
        <begin position="7"/>
        <end position="25"/>
    </location>
</feature>
<name>A0AAU8HIN2_9ACTN</name>
<evidence type="ECO:0000313" key="4">
    <source>
        <dbReference type="EMBL" id="XCH75729.1"/>
    </source>
</evidence>
<reference evidence="4" key="2">
    <citation type="submission" date="2024-06" db="EMBL/GenBank/DDBJ databases">
        <title>Micromonospora mangrovi CCTCC AA 2012012 genome sequences.</title>
        <authorList>
            <person name="Gao J."/>
        </authorList>
    </citation>
    <scope>NUCLEOTIDE SEQUENCE</scope>
    <source>
        <strain evidence="4">CCTCC AA 2012012</strain>
    </source>
</reference>
<dbReference type="RefSeq" id="WP_350935457.1">
    <property type="nucleotide sequence ID" value="NZ_CP157762.1"/>
</dbReference>